<dbReference type="InterPro" id="IPR042100">
    <property type="entry name" value="Bug_dom1"/>
</dbReference>
<evidence type="ECO:0000313" key="4">
    <source>
        <dbReference type="Proteomes" id="UP000596827"/>
    </source>
</evidence>
<feature type="signal peptide" evidence="2">
    <location>
        <begin position="1"/>
        <end position="22"/>
    </location>
</feature>
<sequence>MRKFIARLAAAALTAACLAASAADPFPNKEIKLVVPWNAGGSNDIAARQLSSILAEDGIRLIVENVPGATGSIGMTKVANAEPDGYTIGMGTSSTLALIAQGLTPLKNEQFAPIARVTLDPLVLLVPTGAPYAKDLPTFLDYVKKNPGKVSIGTPGNNNLNHIFAVMTGRAAGTEIIAVPYTGGAKVITDLAGKQIQAAVLKPSESKGQIDAGLVKPIAVFANERLKNLKDVPTFKEKGYDVFPYGPLVQMAYLVAPAGTPAPVREKLTQIFHKAIQSPKFRQPTEAAGAVVDDVTGAALEREINNVQKSLNEVGKKVFVAEKKQ</sequence>
<dbReference type="Proteomes" id="UP000596827">
    <property type="component" value="Unassembled WGS sequence"/>
</dbReference>
<dbReference type="EMBL" id="JACORU010000005">
    <property type="protein sequence ID" value="MBC5765607.1"/>
    <property type="molecule type" value="Genomic_DNA"/>
</dbReference>
<feature type="chain" id="PRO_5037955434" evidence="2">
    <location>
        <begin position="23"/>
        <end position="325"/>
    </location>
</feature>
<proteinExistence type="inferred from homology"/>
<dbReference type="RefSeq" id="WP_187082091.1">
    <property type="nucleotide sequence ID" value="NZ_JACORU010000005.1"/>
</dbReference>
<evidence type="ECO:0000256" key="2">
    <source>
        <dbReference type="SAM" id="SignalP"/>
    </source>
</evidence>
<dbReference type="SUPFAM" id="SSF53850">
    <property type="entry name" value="Periplasmic binding protein-like II"/>
    <property type="match status" value="1"/>
</dbReference>
<gene>
    <name evidence="3" type="ORF">H8R02_14160</name>
</gene>
<dbReference type="AlphaFoldDB" id="A0A923S5X8"/>
<name>A0A923S5X8_9BURK</name>
<keyword evidence="4" id="KW-1185">Reference proteome</keyword>
<dbReference type="Gene3D" id="3.40.190.10">
    <property type="entry name" value="Periplasmic binding protein-like II"/>
    <property type="match status" value="1"/>
</dbReference>
<dbReference type="Pfam" id="PF03401">
    <property type="entry name" value="TctC"/>
    <property type="match status" value="1"/>
</dbReference>
<accession>A0A923S5X8</accession>
<dbReference type="CDD" id="cd07012">
    <property type="entry name" value="PBP2_Bug_TTT"/>
    <property type="match status" value="1"/>
</dbReference>
<dbReference type="PANTHER" id="PTHR42928:SF5">
    <property type="entry name" value="BLR1237 PROTEIN"/>
    <property type="match status" value="1"/>
</dbReference>
<dbReference type="PANTHER" id="PTHR42928">
    <property type="entry name" value="TRICARBOXYLATE-BINDING PROTEIN"/>
    <property type="match status" value="1"/>
</dbReference>
<protein>
    <submittedName>
        <fullName evidence="3">Tripartite tricarboxylate transporter substrate binding protein</fullName>
    </submittedName>
</protein>
<comment type="caution">
    <text evidence="3">The sequence shown here is derived from an EMBL/GenBank/DDBJ whole genome shotgun (WGS) entry which is preliminary data.</text>
</comment>
<organism evidence="3 4">
    <name type="scientific">Ramlibacter albus</name>
    <dbReference type="NCBI Taxonomy" id="2079448"/>
    <lineage>
        <taxon>Bacteria</taxon>
        <taxon>Pseudomonadati</taxon>
        <taxon>Pseudomonadota</taxon>
        <taxon>Betaproteobacteria</taxon>
        <taxon>Burkholderiales</taxon>
        <taxon>Comamonadaceae</taxon>
        <taxon>Ramlibacter</taxon>
    </lineage>
</organism>
<dbReference type="PIRSF" id="PIRSF017082">
    <property type="entry name" value="YflP"/>
    <property type="match status" value="1"/>
</dbReference>
<comment type="similarity">
    <text evidence="1">Belongs to the UPF0065 (bug) family.</text>
</comment>
<dbReference type="Gene3D" id="3.40.190.150">
    <property type="entry name" value="Bordetella uptake gene, domain 1"/>
    <property type="match status" value="1"/>
</dbReference>
<reference evidence="3" key="1">
    <citation type="submission" date="2020-08" db="EMBL/GenBank/DDBJ databases">
        <title>Ramlibacter sp. GTP1 16S ribosomal RNA gene genome sequencing and assembly.</title>
        <authorList>
            <person name="Kang M."/>
        </authorList>
    </citation>
    <scope>NUCLEOTIDE SEQUENCE</scope>
    <source>
        <strain evidence="3">GTP1</strain>
    </source>
</reference>
<keyword evidence="2" id="KW-0732">Signal</keyword>
<evidence type="ECO:0000313" key="3">
    <source>
        <dbReference type="EMBL" id="MBC5765607.1"/>
    </source>
</evidence>
<dbReference type="InterPro" id="IPR005064">
    <property type="entry name" value="BUG"/>
</dbReference>
<evidence type="ECO:0000256" key="1">
    <source>
        <dbReference type="ARBA" id="ARBA00006987"/>
    </source>
</evidence>